<feature type="compositionally biased region" description="Basic and acidic residues" evidence="1">
    <location>
        <begin position="76"/>
        <end position="88"/>
    </location>
</feature>
<dbReference type="PANTHER" id="PTHR11439:SF495">
    <property type="entry name" value="REVERSE TRANSCRIPTASE, RNA-DEPENDENT DNA POLYMERASE-RELATED"/>
    <property type="match status" value="1"/>
</dbReference>
<dbReference type="Pfam" id="PF07727">
    <property type="entry name" value="RVT_2"/>
    <property type="match status" value="1"/>
</dbReference>
<dbReference type="AlphaFoldDB" id="A0A699I4F1"/>
<evidence type="ECO:0000313" key="3">
    <source>
        <dbReference type="EMBL" id="GEZ12774.1"/>
    </source>
</evidence>
<organism evidence="3">
    <name type="scientific">Tanacetum cinerariifolium</name>
    <name type="common">Dalmatian daisy</name>
    <name type="synonym">Chrysanthemum cinerariifolium</name>
    <dbReference type="NCBI Taxonomy" id="118510"/>
    <lineage>
        <taxon>Eukaryota</taxon>
        <taxon>Viridiplantae</taxon>
        <taxon>Streptophyta</taxon>
        <taxon>Embryophyta</taxon>
        <taxon>Tracheophyta</taxon>
        <taxon>Spermatophyta</taxon>
        <taxon>Magnoliopsida</taxon>
        <taxon>eudicotyledons</taxon>
        <taxon>Gunneridae</taxon>
        <taxon>Pentapetalae</taxon>
        <taxon>asterids</taxon>
        <taxon>campanulids</taxon>
        <taxon>Asterales</taxon>
        <taxon>Asteraceae</taxon>
        <taxon>Asteroideae</taxon>
        <taxon>Anthemideae</taxon>
        <taxon>Anthemidinae</taxon>
        <taxon>Tanacetum</taxon>
    </lineage>
</organism>
<dbReference type="PANTHER" id="PTHR11439">
    <property type="entry name" value="GAG-POL-RELATED RETROTRANSPOSON"/>
    <property type="match status" value="1"/>
</dbReference>
<gene>
    <name evidence="3" type="ORF">Tci_484747</name>
</gene>
<evidence type="ECO:0000259" key="2">
    <source>
        <dbReference type="Pfam" id="PF07727"/>
    </source>
</evidence>
<feature type="domain" description="Reverse transcriptase Ty1/copia-type" evidence="2">
    <location>
        <begin position="143"/>
        <end position="193"/>
    </location>
</feature>
<evidence type="ECO:0000256" key="1">
    <source>
        <dbReference type="SAM" id="MobiDB-lite"/>
    </source>
</evidence>
<dbReference type="EMBL" id="BKCJ010243698">
    <property type="protein sequence ID" value="GEZ12774.1"/>
    <property type="molecule type" value="Genomic_DNA"/>
</dbReference>
<proteinExistence type="predicted"/>
<sequence>MNYKPFVADNQSNGSAGKARVETVHDKDYVLLLLWTQDPPFYSSSKDSLGDGYKPSGEEEKKDTKDLGNEDSEAPITKEPRVNQEKDSVNSTNRINAVSSTVNATSNEVNAVGKKSSIKLPDDPNMPELEDISIFEDSYEDVFGSKWVFRNKLDKRGIVIRNKARLEAQGHTQEEGIDHDEVFAPVARIKAIRKIEEEVYVFQPLRFEDPVFPEKVYKVENVLYGLHQAPRSWIFRYLKGQPKLGLWYPKDSPFDLVAYTDSDYAGASLDRKSTT</sequence>
<comment type="caution">
    <text evidence="3">The sequence shown here is derived from an EMBL/GenBank/DDBJ whole genome shotgun (WGS) entry which is preliminary data.</text>
</comment>
<name>A0A699I4F1_TANCI</name>
<feature type="compositionally biased region" description="Basic and acidic residues" evidence="1">
    <location>
        <begin position="56"/>
        <end position="68"/>
    </location>
</feature>
<feature type="region of interest" description="Disordered" evidence="1">
    <location>
        <begin position="1"/>
        <end position="22"/>
    </location>
</feature>
<protein>
    <submittedName>
        <fullName evidence="3">Copia protein</fullName>
    </submittedName>
</protein>
<dbReference type="InterPro" id="IPR013103">
    <property type="entry name" value="RVT_2"/>
</dbReference>
<feature type="region of interest" description="Disordered" evidence="1">
    <location>
        <begin position="40"/>
        <end position="101"/>
    </location>
</feature>
<accession>A0A699I4F1</accession>
<reference evidence="3" key="1">
    <citation type="journal article" date="2019" name="Sci. Rep.">
        <title>Draft genome of Tanacetum cinerariifolium, the natural source of mosquito coil.</title>
        <authorList>
            <person name="Yamashiro T."/>
            <person name="Shiraishi A."/>
            <person name="Satake H."/>
            <person name="Nakayama K."/>
        </authorList>
    </citation>
    <scope>NUCLEOTIDE SEQUENCE</scope>
</reference>
<feature type="compositionally biased region" description="Polar residues" evidence="1">
    <location>
        <begin position="89"/>
        <end position="101"/>
    </location>
</feature>